<reference evidence="6 7" key="1">
    <citation type="journal article" date="2017" name="Genome Announc.">
        <title>Draft Genome Sequence of Romboutsia maritimum sp. nov. Strain CCRI-22766(T), Isolated from Coastal Estuarine Mud.</title>
        <authorList>
            <person name="Maheux A.F."/>
            <person name="Boudreau D.K."/>
            <person name="Berube E."/>
            <person name="Boissinot M."/>
            <person name="Raymond F."/>
            <person name="Brodeur S."/>
            <person name="Corbeil J."/>
            <person name="Brightwell G."/>
            <person name="Broda D."/>
            <person name="Omar R.F."/>
            <person name="Bergeron M.G."/>
        </authorList>
    </citation>
    <scope>NUCLEOTIDE SEQUENCE [LARGE SCALE GENOMIC DNA]</scope>
    <source>
        <strain evidence="6 7">CCRI-22766</strain>
    </source>
</reference>
<comment type="caution">
    <text evidence="6">The sequence shown here is derived from an EMBL/GenBank/DDBJ whole genome shotgun (WGS) entry which is preliminary data.</text>
</comment>
<accession>A0A371IUR4</accession>
<keyword evidence="3" id="KW-0520">NAD</keyword>
<evidence type="ECO:0000256" key="1">
    <source>
        <dbReference type="ARBA" id="ARBA00006601"/>
    </source>
</evidence>
<evidence type="ECO:0000313" key="7">
    <source>
        <dbReference type="Proteomes" id="UP000243494"/>
    </source>
</evidence>
<organism evidence="6 7">
    <name type="scientific">Romboutsia maritimum</name>
    <dbReference type="NCBI Taxonomy" id="2020948"/>
    <lineage>
        <taxon>Bacteria</taxon>
        <taxon>Bacillati</taxon>
        <taxon>Bacillota</taxon>
        <taxon>Clostridia</taxon>
        <taxon>Peptostreptococcales</taxon>
        <taxon>Peptostreptococcaceae</taxon>
        <taxon>Romboutsia</taxon>
    </lineage>
</organism>
<evidence type="ECO:0000256" key="3">
    <source>
        <dbReference type="ARBA" id="ARBA00023027"/>
    </source>
</evidence>
<dbReference type="Pfam" id="PF03721">
    <property type="entry name" value="UDPG_MGDP_dh_N"/>
    <property type="match status" value="1"/>
</dbReference>
<dbReference type="GO" id="GO:0051287">
    <property type="term" value="F:NAD binding"/>
    <property type="evidence" value="ECO:0007669"/>
    <property type="project" value="InterPro"/>
</dbReference>
<dbReference type="SMART" id="SM00984">
    <property type="entry name" value="UDPG_MGDP_dh_C"/>
    <property type="match status" value="1"/>
</dbReference>
<keyword evidence="7" id="KW-1185">Reference proteome</keyword>
<proteinExistence type="inferred from homology"/>
<dbReference type="GO" id="GO:0016628">
    <property type="term" value="F:oxidoreductase activity, acting on the CH-CH group of donors, NAD or NADP as acceptor"/>
    <property type="evidence" value="ECO:0007669"/>
    <property type="project" value="InterPro"/>
</dbReference>
<dbReference type="PIRSF" id="PIRSF000124">
    <property type="entry name" value="UDPglc_GDPman_dh"/>
    <property type="match status" value="1"/>
</dbReference>
<dbReference type="OrthoDB" id="9803238at2"/>
<evidence type="ECO:0000256" key="2">
    <source>
        <dbReference type="ARBA" id="ARBA00023002"/>
    </source>
</evidence>
<dbReference type="SUPFAM" id="SSF48179">
    <property type="entry name" value="6-phosphogluconate dehydrogenase C-terminal domain-like"/>
    <property type="match status" value="1"/>
</dbReference>
<dbReference type="AlphaFoldDB" id="A0A371IUR4"/>
<evidence type="ECO:0000259" key="5">
    <source>
        <dbReference type="SMART" id="SM00984"/>
    </source>
</evidence>
<gene>
    <name evidence="6" type="ORF">CHF27_003815</name>
</gene>
<dbReference type="RefSeq" id="WP_095406182.1">
    <property type="nucleotide sequence ID" value="NZ_NOJZ02000004.1"/>
</dbReference>
<dbReference type="GO" id="GO:0000271">
    <property type="term" value="P:polysaccharide biosynthetic process"/>
    <property type="evidence" value="ECO:0007669"/>
    <property type="project" value="InterPro"/>
</dbReference>
<dbReference type="Pfam" id="PF00984">
    <property type="entry name" value="UDPG_MGDP_dh"/>
    <property type="match status" value="1"/>
</dbReference>
<comment type="similarity">
    <text evidence="1 4">Belongs to the UDP-glucose/GDP-mannose dehydrogenase family.</text>
</comment>
<dbReference type="GO" id="GO:0016616">
    <property type="term" value="F:oxidoreductase activity, acting on the CH-OH group of donors, NAD or NADP as acceptor"/>
    <property type="evidence" value="ECO:0007669"/>
    <property type="project" value="InterPro"/>
</dbReference>
<name>A0A371IUR4_9FIRM</name>
<keyword evidence="2" id="KW-0560">Oxidoreductase</keyword>
<feature type="domain" description="UDP-glucose/GDP-mannose dehydrogenase C-terminal" evidence="5">
    <location>
        <begin position="309"/>
        <end position="403"/>
    </location>
</feature>
<dbReference type="PANTHER" id="PTHR43491:SF2">
    <property type="entry name" value="UDP-N-ACETYL-D-MANNOSAMINE DEHYDROGENASE"/>
    <property type="match status" value="1"/>
</dbReference>
<dbReference type="InterPro" id="IPR036291">
    <property type="entry name" value="NAD(P)-bd_dom_sf"/>
</dbReference>
<dbReference type="InterPro" id="IPR008927">
    <property type="entry name" value="6-PGluconate_DH-like_C_sf"/>
</dbReference>
<dbReference type="SUPFAM" id="SSF52413">
    <property type="entry name" value="UDP-glucose/GDP-mannose dehydrogenase C-terminal domain"/>
    <property type="match status" value="1"/>
</dbReference>
<dbReference type="InterPro" id="IPR014027">
    <property type="entry name" value="UDP-Glc/GDP-Man_DH_C"/>
</dbReference>
<dbReference type="InterPro" id="IPR017476">
    <property type="entry name" value="UDP-Glc/GDP-Man"/>
</dbReference>
<dbReference type="InterPro" id="IPR001732">
    <property type="entry name" value="UDP-Glc/GDP-Man_DH_N"/>
</dbReference>
<dbReference type="InterPro" id="IPR028359">
    <property type="entry name" value="UDP_ManNAc/GlcNAc_DH"/>
</dbReference>
<dbReference type="PANTHER" id="PTHR43491">
    <property type="entry name" value="UDP-N-ACETYL-D-MANNOSAMINE DEHYDROGENASE"/>
    <property type="match status" value="1"/>
</dbReference>
<dbReference type="InterPro" id="IPR014026">
    <property type="entry name" value="UDP-Glc/GDP-Man_DH_dimer"/>
</dbReference>
<dbReference type="Gene3D" id="3.40.50.720">
    <property type="entry name" value="NAD(P)-binding Rossmann-like Domain"/>
    <property type="match status" value="2"/>
</dbReference>
<evidence type="ECO:0000256" key="4">
    <source>
        <dbReference type="PIRNR" id="PIRNR000124"/>
    </source>
</evidence>
<protein>
    <submittedName>
        <fullName evidence="6">Nucleotide sugar dehydrogenase</fullName>
    </submittedName>
</protein>
<sequence>MNKKVCVIGLGYIGLSIATLLAHYGYDVMGVDTNEEIVSNLNEGKIIIKEPYLDILVKDVIQKKKLKVSNIPCEADIFIIAVQTPINKYKSADLRYVISATSSILSYLKKGDLIILESTSPVGTTQEIIKPILESCDLEVSKDIYLGYCPEKVYPGNILNELVKNDRVIGGIDDKSSEKLKEFYYSFVKGNIYVTDIKTAEMVKLVENAYRDVNIAFANELLKICNEIDLNVWNVIKYSNKHPRVNILNPGPGVGGNCLGIDPWFIVEDNQDLANIIKLSRDINDSMPYYVFEKIEKLTINILGLKKITILGITYKANVDDIRESPIIDLIKLLKNAGYTISIYDPFVDEYEFLEKDLIKACEDSDLVVLGVDHTIFKDISFKDIKKVMKGNILLDTRNFLDRKEIEDVKFIYKLLGDN</sequence>
<dbReference type="Gene3D" id="1.20.5.170">
    <property type="match status" value="1"/>
</dbReference>
<dbReference type="Proteomes" id="UP000243494">
    <property type="component" value="Unassembled WGS sequence"/>
</dbReference>
<dbReference type="NCBIfam" id="TIGR03026">
    <property type="entry name" value="NDP-sugDHase"/>
    <property type="match status" value="1"/>
</dbReference>
<dbReference type="SUPFAM" id="SSF51735">
    <property type="entry name" value="NAD(P)-binding Rossmann-fold domains"/>
    <property type="match status" value="1"/>
</dbReference>
<dbReference type="Pfam" id="PF03720">
    <property type="entry name" value="UDPG_MGDP_dh_C"/>
    <property type="match status" value="1"/>
</dbReference>
<dbReference type="InterPro" id="IPR036220">
    <property type="entry name" value="UDP-Glc/GDP-Man_DH_C_sf"/>
</dbReference>
<dbReference type="PIRSF" id="PIRSF500136">
    <property type="entry name" value="UDP_ManNAc_DH"/>
    <property type="match status" value="1"/>
</dbReference>
<dbReference type="EMBL" id="NOJZ02000004">
    <property type="protein sequence ID" value="RDY24215.1"/>
    <property type="molecule type" value="Genomic_DNA"/>
</dbReference>
<evidence type="ECO:0000313" key="6">
    <source>
        <dbReference type="EMBL" id="RDY24215.1"/>
    </source>
</evidence>